<organism evidence="2 3">
    <name type="scientific">Thiolapillus brandeum</name>
    <dbReference type="NCBI Taxonomy" id="1076588"/>
    <lineage>
        <taxon>Bacteria</taxon>
        <taxon>Pseudomonadati</taxon>
        <taxon>Pseudomonadota</taxon>
        <taxon>Gammaproteobacteria</taxon>
        <taxon>Chromatiales</taxon>
        <taxon>Sedimenticolaceae</taxon>
        <taxon>Thiolapillus</taxon>
    </lineage>
</organism>
<dbReference type="KEGG" id="tbn:TBH_C2480"/>
<accession>A0A7U6GKW4</accession>
<dbReference type="InterPro" id="IPR036465">
    <property type="entry name" value="vWFA_dom_sf"/>
</dbReference>
<feature type="domain" description="VWFA" evidence="1">
    <location>
        <begin position="519"/>
        <end position="701"/>
    </location>
</feature>
<dbReference type="Pfam" id="PF00092">
    <property type="entry name" value="VWA"/>
    <property type="match status" value="1"/>
</dbReference>
<evidence type="ECO:0000313" key="3">
    <source>
        <dbReference type="Proteomes" id="UP000031631"/>
    </source>
</evidence>
<name>A0A7U6GKW4_9GAMM</name>
<dbReference type="Proteomes" id="UP000031631">
    <property type="component" value="Chromosome"/>
</dbReference>
<proteinExistence type="predicted"/>
<dbReference type="InterPro" id="IPR002035">
    <property type="entry name" value="VWF_A"/>
</dbReference>
<evidence type="ECO:0000313" key="2">
    <source>
        <dbReference type="EMBL" id="BAO45389.1"/>
    </source>
</evidence>
<dbReference type="CDD" id="cd01454">
    <property type="entry name" value="vWA_norD_type"/>
    <property type="match status" value="1"/>
</dbReference>
<sequence>MVEPLLQAEDIGRELDEILEVEFSFLQTEAIAAELAGLPAVQQRLVLQWARRVSSTNVQLAFEFSARSMRALACMDAEMIAAWCLHAMDTYDRAGLHPAMEVIKDLEGFLEFGHLRASAALLEDTLPILAPFIHGLSGRRLELQEDNRSWTDGEVLYLPEMMARFNDEDDNFHLYKAMATHLWGQTRYGTFNIDPRVLLSPYADEQKALHWFQFLETLRLDNYLRSDLPGLYRQMQQLQERLSDAGQECALQAMRSELETLVSVEDSVAALARLYERPVPPMPCYAGGMDLPLAWQARELRLQREQARFRDALRVLADEMSEDADKSVDSFELRERNPGPDSNDLPELELLMADQVVPVPEHLKPIMTSIQLDLTAIPEDYLVPAGEGEYDSSLLEDDELAPDDVWGGTYHEEGAWFYDEWDFGRLHYRKNWCVLREIEQPAGDEAFYARTLEKYRGLVRSLHRSFEVLRGEDKVLRRQPQGEDIDIDAFVEALADMQSGMEMSERVFSRMHKDERNIAVLFMVDMSGSTKGWINDAEREALVLLVESLQVLGDRYAIYGFSGWARKRCEVYRIKSFHESLSDKVKGAIGSIEPKDYTRMGAPIRHFTRMLEEVEARTKLLITLSDGKPDDYDHYYRGEYGIEDTRQALFEARVAGIHPFCITIDKEGADYLPHMYGKANYVVLDDVAKLPLKVSDIYRKITS</sequence>
<dbReference type="SMART" id="SM00327">
    <property type="entry name" value="VWA"/>
    <property type="match status" value="1"/>
</dbReference>
<dbReference type="AlphaFoldDB" id="A0A7U6GKW4"/>
<dbReference type="PANTHER" id="PTHR41248:SF1">
    <property type="entry name" value="NORD PROTEIN"/>
    <property type="match status" value="1"/>
</dbReference>
<evidence type="ECO:0000259" key="1">
    <source>
        <dbReference type="PROSITE" id="PS50234"/>
    </source>
</evidence>
<dbReference type="PROSITE" id="PS50234">
    <property type="entry name" value="VWFA"/>
    <property type="match status" value="1"/>
</dbReference>
<dbReference type="InterPro" id="IPR051928">
    <property type="entry name" value="NorD/CobT"/>
</dbReference>
<keyword evidence="3" id="KW-1185">Reference proteome</keyword>
<reference evidence="2 3" key="1">
    <citation type="journal article" date="2014" name="PLoS ONE">
        <title>Physiological and genomic features of a novel sulfur-oxidizing gammaproteobacterium belonging to a previously uncultivated symbiotic lineage isolated from a hydrothermal vent.</title>
        <authorList>
            <person name="Nunoura T."/>
            <person name="Takaki Y."/>
            <person name="Kazama H."/>
            <person name="Kakuta J."/>
            <person name="Shimamura S."/>
            <person name="Makita H."/>
            <person name="Hirai M."/>
            <person name="Miyazaki M."/>
            <person name="Takai K."/>
        </authorList>
    </citation>
    <scope>NUCLEOTIDE SEQUENCE [LARGE SCALE GENOMIC DNA]</scope>
    <source>
        <strain evidence="2 3">Hiromi1</strain>
    </source>
</reference>
<dbReference type="OrthoDB" id="9758211at2"/>
<protein>
    <recommendedName>
        <fullName evidence="1">VWFA domain-containing protein</fullName>
    </recommendedName>
</protein>
<dbReference type="Gene3D" id="3.40.50.410">
    <property type="entry name" value="von Willebrand factor, type A domain"/>
    <property type="match status" value="1"/>
</dbReference>
<gene>
    <name evidence="2" type="ORF">TBH_C2480</name>
</gene>
<dbReference type="RefSeq" id="WP_041068964.1">
    <property type="nucleotide sequence ID" value="NZ_AP012273.1"/>
</dbReference>
<dbReference type="SUPFAM" id="SSF53300">
    <property type="entry name" value="vWA-like"/>
    <property type="match status" value="1"/>
</dbReference>
<dbReference type="EMBL" id="AP012273">
    <property type="protein sequence ID" value="BAO45389.1"/>
    <property type="molecule type" value="Genomic_DNA"/>
</dbReference>
<dbReference type="PANTHER" id="PTHR41248">
    <property type="entry name" value="NORD PROTEIN"/>
    <property type="match status" value="1"/>
</dbReference>